<proteinExistence type="predicted"/>
<dbReference type="EMBL" id="CP064942">
    <property type="protein sequence ID" value="QPH55217.1"/>
    <property type="molecule type" value="Genomic_DNA"/>
</dbReference>
<dbReference type="KEGG" id="poz:I0K15_05610"/>
<evidence type="ECO:0000256" key="1">
    <source>
        <dbReference type="SAM" id="MobiDB-lite"/>
    </source>
</evidence>
<organism evidence="2 3">
    <name type="scientific">Pontivivens ytuae</name>
    <dbReference type="NCBI Taxonomy" id="2789856"/>
    <lineage>
        <taxon>Bacteria</taxon>
        <taxon>Pseudomonadati</taxon>
        <taxon>Pseudomonadota</taxon>
        <taxon>Alphaproteobacteria</taxon>
        <taxon>Rhodobacterales</taxon>
        <taxon>Paracoccaceae</taxon>
        <taxon>Pontivivens</taxon>
    </lineage>
</organism>
<dbReference type="RefSeq" id="WP_196104416.1">
    <property type="nucleotide sequence ID" value="NZ_CP064942.1"/>
</dbReference>
<protein>
    <submittedName>
        <fullName evidence="2">Uncharacterized protein</fullName>
    </submittedName>
</protein>
<dbReference type="Proteomes" id="UP000594800">
    <property type="component" value="Chromosome"/>
</dbReference>
<evidence type="ECO:0000313" key="2">
    <source>
        <dbReference type="EMBL" id="QPH55217.1"/>
    </source>
</evidence>
<sequence length="192" mass="20463">MTSATAPVERSRAERAKPWVRGGSARPMNVPVERSSRERAEPRTSLALARAAVLATCFAAPAVAEPYSFTVPAFSAMDEACLAELNAKLDQSYPTVEGFTNDAPGFVDVDASSVTLATYAGIAFSFDDGGVTRGTVTCIFDTKSITLTQVDVVLEDPGFPTAADHRMADVFARMSPGSVRNTGFSWTVNNDR</sequence>
<feature type="region of interest" description="Disordered" evidence="1">
    <location>
        <begin position="1"/>
        <end position="39"/>
    </location>
</feature>
<name>A0A7S9LTV2_9RHOB</name>
<gene>
    <name evidence="2" type="ORF">I0K15_05610</name>
</gene>
<evidence type="ECO:0000313" key="3">
    <source>
        <dbReference type="Proteomes" id="UP000594800"/>
    </source>
</evidence>
<accession>A0A7S9LTV2</accession>
<keyword evidence="3" id="KW-1185">Reference proteome</keyword>
<dbReference type="AlphaFoldDB" id="A0A7S9LTV2"/>
<reference evidence="2 3" key="1">
    <citation type="submission" date="2020-11" db="EMBL/GenBank/DDBJ databases">
        <title>Description of Pontivivens ytuae sp. nov. isolated from deep sea sediment of Mariana Trench.</title>
        <authorList>
            <person name="Wang Z."/>
            <person name="Sun Q.-L."/>
            <person name="Xu X.-D."/>
            <person name="Tang Y.-Z."/>
            <person name="Zhang J."/>
        </authorList>
    </citation>
    <scope>NUCLEOTIDE SEQUENCE [LARGE SCALE GENOMIC DNA]</scope>
    <source>
        <strain evidence="2 3">MT2928</strain>
    </source>
</reference>